<dbReference type="PANTHER" id="PTHR12755:SF3">
    <property type="entry name" value="POLYNUCLEOTIDE 5'-HYDROXYL-KINASE NOL9"/>
    <property type="match status" value="1"/>
</dbReference>
<keyword evidence="7" id="KW-0067">ATP-binding</keyword>
<evidence type="ECO:0000256" key="7">
    <source>
        <dbReference type="ARBA" id="ARBA00022840"/>
    </source>
</evidence>
<proteinExistence type="inferred from homology"/>
<evidence type="ECO:0000256" key="3">
    <source>
        <dbReference type="ARBA" id="ARBA00022552"/>
    </source>
</evidence>
<name>A2DC98_TRIV3</name>
<dbReference type="eggNOG" id="KOG2750">
    <property type="taxonomic scope" value="Eukaryota"/>
</dbReference>
<evidence type="ECO:0000313" key="11">
    <source>
        <dbReference type="EMBL" id="EAY21835.1"/>
    </source>
</evidence>
<dbReference type="InterPro" id="IPR027417">
    <property type="entry name" value="P-loop_NTPase"/>
</dbReference>
<dbReference type="STRING" id="5722.A2DC98"/>
<evidence type="ECO:0000256" key="4">
    <source>
        <dbReference type="ARBA" id="ARBA00022679"/>
    </source>
</evidence>
<dbReference type="OrthoDB" id="2405412at2759"/>
<evidence type="ECO:0000313" key="12">
    <source>
        <dbReference type="Proteomes" id="UP000001542"/>
    </source>
</evidence>
<dbReference type="OMA" id="CGPKNAG"/>
<gene>
    <name evidence="11" type="ORF">TVAG_248940</name>
</gene>
<dbReference type="SMR" id="A2DC98"/>
<dbReference type="Pfam" id="PF25467">
    <property type="entry name" value="NOL9_C"/>
    <property type="match status" value="1"/>
</dbReference>
<dbReference type="VEuPathDB" id="TrichDB:TVAG_248940"/>
<dbReference type="InParanoid" id="A2DC98"/>
<dbReference type="Pfam" id="PF16575">
    <property type="entry name" value="CLP1_P"/>
    <property type="match status" value="1"/>
</dbReference>
<protein>
    <submittedName>
        <fullName evidence="11">Uncharacterized protein</fullName>
    </submittedName>
</protein>
<dbReference type="Gene3D" id="3.40.50.300">
    <property type="entry name" value="P-loop containing nucleotide triphosphate hydrolases"/>
    <property type="match status" value="1"/>
</dbReference>
<dbReference type="GO" id="GO:0000448">
    <property type="term" value="P:cleavage in ITS2 between 5.8S rRNA and LSU-rRNA of tricistronic rRNA transcript (SSU-rRNA, 5.8S rRNA, LSU-rRNA)"/>
    <property type="evidence" value="ECO:0000318"/>
    <property type="project" value="GO_Central"/>
</dbReference>
<comment type="similarity">
    <text evidence="2">Belongs to the Clp1 family. NOL9/GRC3 subfamily.</text>
</comment>
<reference evidence="11" key="2">
    <citation type="journal article" date="2007" name="Science">
        <title>Draft genome sequence of the sexually transmitted pathogen Trichomonas vaginalis.</title>
        <authorList>
            <person name="Carlton J.M."/>
            <person name="Hirt R.P."/>
            <person name="Silva J.C."/>
            <person name="Delcher A.L."/>
            <person name="Schatz M."/>
            <person name="Zhao Q."/>
            <person name="Wortman J.R."/>
            <person name="Bidwell S.L."/>
            <person name="Alsmark U.C.M."/>
            <person name="Besteiro S."/>
            <person name="Sicheritz-Ponten T."/>
            <person name="Noel C.J."/>
            <person name="Dacks J.B."/>
            <person name="Foster P.G."/>
            <person name="Simillion C."/>
            <person name="Van de Peer Y."/>
            <person name="Miranda-Saavedra D."/>
            <person name="Barton G.J."/>
            <person name="Westrop G.D."/>
            <person name="Mueller S."/>
            <person name="Dessi D."/>
            <person name="Fiori P.L."/>
            <person name="Ren Q."/>
            <person name="Paulsen I."/>
            <person name="Zhang H."/>
            <person name="Bastida-Corcuera F.D."/>
            <person name="Simoes-Barbosa A."/>
            <person name="Brown M.T."/>
            <person name="Hayes R.D."/>
            <person name="Mukherjee M."/>
            <person name="Okumura C.Y."/>
            <person name="Schneider R."/>
            <person name="Smith A.J."/>
            <person name="Vanacova S."/>
            <person name="Villalvazo M."/>
            <person name="Haas B.J."/>
            <person name="Pertea M."/>
            <person name="Feldblyum T.V."/>
            <person name="Utterback T.R."/>
            <person name="Shu C.L."/>
            <person name="Osoegawa K."/>
            <person name="de Jong P.J."/>
            <person name="Hrdy I."/>
            <person name="Horvathova L."/>
            <person name="Zubacova Z."/>
            <person name="Dolezal P."/>
            <person name="Malik S.B."/>
            <person name="Logsdon J.M. Jr."/>
            <person name="Henze K."/>
            <person name="Gupta A."/>
            <person name="Wang C.C."/>
            <person name="Dunne R.L."/>
            <person name="Upcroft J.A."/>
            <person name="Upcroft P."/>
            <person name="White O."/>
            <person name="Salzberg S.L."/>
            <person name="Tang P."/>
            <person name="Chiu C.-H."/>
            <person name="Lee Y.-S."/>
            <person name="Embley T.M."/>
            <person name="Coombs G.H."/>
            <person name="Mottram J.C."/>
            <person name="Tachezy J."/>
            <person name="Fraser-Liggett C.M."/>
            <person name="Johnson P.J."/>
        </authorList>
    </citation>
    <scope>NUCLEOTIDE SEQUENCE [LARGE SCALE GENOMIC DNA]</scope>
    <source>
        <strain evidence="11">G3</strain>
    </source>
</reference>
<dbReference type="GO" id="GO:0005634">
    <property type="term" value="C:nucleus"/>
    <property type="evidence" value="ECO:0000318"/>
    <property type="project" value="GO_Central"/>
</dbReference>
<dbReference type="GO" id="GO:0051731">
    <property type="term" value="F:polynucleotide 5'-hydroxyl-kinase activity"/>
    <property type="evidence" value="ECO:0000318"/>
    <property type="project" value="GO_Central"/>
</dbReference>
<comment type="subcellular location">
    <subcellularLocation>
        <location evidence="1">Nucleus</location>
        <location evidence="1">Nucleolus</location>
    </subcellularLocation>
</comment>
<feature type="domain" description="NOL9 C-terminal" evidence="10">
    <location>
        <begin position="311"/>
        <end position="398"/>
    </location>
</feature>
<evidence type="ECO:0000256" key="8">
    <source>
        <dbReference type="ARBA" id="ARBA00023242"/>
    </source>
</evidence>
<dbReference type="EMBL" id="DS113187">
    <property type="protein sequence ID" value="EAY21835.1"/>
    <property type="molecule type" value="Genomic_DNA"/>
</dbReference>
<dbReference type="KEGG" id="tva:5467401"/>
<dbReference type="InterPro" id="IPR057570">
    <property type="entry name" value="NOL9_C"/>
</dbReference>
<organism evidence="11 12">
    <name type="scientific">Trichomonas vaginalis (strain ATCC PRA-98 / G3)</name>
    <dbReference type="NCBI Taxonomy" id="412133"/>
    <lineage>
        <taxon>Eukaryota</taxon>
        <taxon>Metamonada</taxon>
        <taxon>Parabasalia</taxon>
        <taxon>Trichomonadida</taxon>
        <taxon>Trichomonadidae</taxon>
        <taxon>Trichomonas</taxon>
    </lineage>
</organism>
<evidence type="ECO:0000256" key="1">
    <source>
        <dbReference type="ARBA" id="ARBA00004604"/>
    </source>
</evidence>
<keyword evidence="12" id="KW-1185">Reference proteome</keyword>
<dbReference type="SUPFAM" id="SSF52540">
    <property type="entry name" value="P-loop containing nucleoside triphosphate hydrolases"/>
    <property type="match status" value="1"/>
</dbReference>
<reference evidence="11" key="1">
    <citation type="submission" date="2006-10" db="EMBL/GenBank/DDBJ databases">
        <authorList>
            <person name="Amadeo P."/>
            <person name="Zhao Q."/>
            <person name="Wortman J."/>
            <person name="Fraser-Liggett C."/>
            <person name="Carlton J."/>
        </authorList>
    </citation>
    <scope>NUCLEOTIDE SEQUENCE</scope>
    <source>
        <strain evidence="11">G3</strain>
    </source>
</reference>
<dbReference type="FunFam" id="3.40.50.300:FF:002899">
    <property type="entry name" value="Unplaced genomic scaffold supercont1.83, whole genome shotgun sequence"/>
    <property type="match status" value="1"/>
</dbReference>
<evidence type="ECO:0000259" key="10">
    <source>
        <dbReference type="Pfam" id="PF25467"/>
    </source>
</evidence>
<dbReference type="InterPro" id="IPR032319">
    <property type="entry name" value="CLP1_P"/>
</dbReference>
<keyword evidence="8" id="KW-0539">Nucleus</keyword>
<keyword evidence="4" id="KW-0808">Transferase</keyword>
<evidence type="ECO:0000256" key="2">
    <source>
        <dbReference type="ARBA" id="ARBA00011003"/>
    </source>
</evidence>
<dbReference type="Proteomes" id="UP000001542">
    <property type="component" value="Unassembled WGS sequence"/>
</dbReference>
<dbReference type="GO" id="GO:0005730">
    <property type="term" value="C:nucleolus"/>
    <property type="evidence" value="ECO:0007669"/>
    <property type="project" value="UniProtKB-SubCell"/>
</dbReference>
<dbReference type="GO" id="GO:0005524">
    <property type="term" value="F:ATP binding"/>
    <property type="evidence" value="ECO:0007669"/>
    <property type="project" value="UniProtKB-KW"/>
</dbReference>
<evidence type="ECO:0000256" key="5">
    <source>
        <dbReference type="ARBA" id="ARBA00022741"/>
    </source>
</evidence>
<keyword evidence="5" id="KW-0547">Nucleotide-binding</keyword>
<sequence length="447" mass="50603">MSDEIHDFNRGSHSFYGMMRITIVSGSPILNGATLYKGFISDIFAPVYGLPITFECTETFKMKIVPLQEDAISKREYSFYFPSKIPEGFEQLSKCIFYSSINHGATYPFELRHHIDSILEQKPSKFFIVGSKGVGKSTFARVLANRIISKYKNVAFLDIDPGQPEFSLPGSISFSMLSSFILEPPEKHSKYSDISYYFGGTSVADNIYHFENCLKEIVQHIPPDVFVIINSFGWIVDLGFELHQKFLEYLNPEHIIMLTKPAEQFTPIRDDIFVAQIYPKQSEFDIKPKDHRDLRITTYFTTTRTPVSLQQPKSINLRSIRIGFVLADVAPTESLTALNGSVVALCLDNRKFAKTDRLVTLLRDIPPLQCIGYGLVRAIDKRKGILYLITDSSPEDFNTIVMGIVHTPVHLYLDTPRSDPNYLGIGMRESAGASTEPLNLKSEQVFE</sequence>
<dbReference type="PANTHER" id="PTHR12755">
    <property type="entry name" value="CLEAVAGE/POLYADENYLATION FACTOR IA SUBUNIT CLP1P"/>
    <property type="match status" value="1"/>
</dbReference>
<dbReference type="InterPro" id="IPR045116">
    <property type="entry name" value="Clp1/Grc3"/>
</dbReference>
<dbReference type="RefSeq" id="XP_001582821.1">
    <property type="nucleotide sequence ID" value="XM_001582771.1"/>
</dbReference>
<dbReference type="VEuPathDB" id="TrichDB:TVAGG3_0957940"/>
<keyword evidence="3" id="KW-0698">rRNA processing</keyword>
<feature type="domain" description="Clp1 P-loop" evidence="9">
    <location>
        <begin position="130"/>
        <end position="301"/>
    </location>
</feature>
<keyword evidence="6" id="KW-0418">Kinase</keyword>
<evidence type="ECO:0000256" key="6">
    <source>
        <dbReference type="ARBA" id="ARBA00022777"/>
    </source>
</evidence>
<dbReference type="AlphaFoldDB" id="A2DC98"/>
<accession>A2DC98</accession>
<evidence type="ECO:0000259" key="9">
    <source>
        <dbReference type="Pfam" id="PF16575"/>
    </source>
</evidence>